<dbReference type="InterPro" id="IPR001680">
    <property type="entry name" value="WD40_rpt"/>
</dbReference>
<evidence type="ECO:0000256" key="4">
    <source>
        <dbReference type="ARBA" id="ARBA00022737"/>
    </source>
</evidence>
<evidence type="ECO:0000313" key="10">
    <source>
        <dbReference type="Proteomes" id="UP000053477"/>
    </source>
</evidence>
<evidence type="ECO:0000256" key="3">
    <source>
        <dbReference type="ARBA" id="ARBA00022574"/>
    </source>
</evidence>
<dbReference type="PROSITE" id="PS50082">
    <property type="entry name" value="WD_REPEATS_2"/>
    <property type="match status" value="1"/>
</dbReference>
<dbReference type="InterPro" id="IPR019775">
    <property type="entry name" value="WD40_repeat_CS"/>
</dbReference>
<feature type="compositionally biased region" description="Basic and acidic residues" evidence="8">
    <location>
        <begin position="11"/>
        <end position="20"/>
    </location>
</feature>
<reference evidence="9 10" key="1">
    <citation type="submission" date="2015-04" db="EMBL/GenBank/DDBJ databases">
        <title>Complete genome sequence of Schizopora paradoxa KUC8140, a cosmopolitan wood degrader in East Asia.</title>
        <authorList>
            <consortium name="DOE Joint Genome Institute"/>
            <person name="Min B."/>
            <person name="Park H."/>
            <person name="Jang Y."/>
            <person name="Kim J.-J."/>
            <person name="Kim K.H."/>
            <person name="Pangilinan J."/>
            <person name="Lipzen A."/>
            <person name="Riley R."/>
            <person name="Grigoriev I.V."/>
            <person name="Spatafora J.W."/>
            <person name="Choi I.-G."/>
        </authorList>
    </citation>
    <scope>NUCLEOTIDE SEQUENCE [LARGE SCALE GENOMIC DNA]</scope>
    <source>
        <strain evidence="9 10">KUC8140</strain>
    </source>
</reference>
<dbReference type="GO" id="GO:0032040">
    <property type="term" value="C:small-subunit processome"/>
    <property type="evidence" value="ECO:0007669"/>
    <property type="project" value="TreeGrafter"/>
</dbReference>
<dbReference type="InParanoid" id="A0A0H2SKF4"/>
<evidence type="ECO:0000256" key="6">
    <source>
        <dbReference type="ARBA" id="ARBA00025767"/>
    </source>
</evidence>
<evidence type="ECO:0000313" key="9">
    <source>
        <dbReference type="EMBL" id="KLO17556.1"/>
    </source>
</evidence>
<dbReference type="PANTHER" id="PTHR18359:SF0">
    <property type="entry name" value="U3 SMALL NUCLEOLAR RNA-ASSOCIATED PROTEIN 18 HOMOLOG"/>
    <property type="match status" value="1"/>
</dbReference>
<dbReference type="InterPro" id="IPR036322">
    <property type="entry name" value="WD40_repeat_dom_sf"/>
</dbReference>
<dbReference type="SUPFAM" id="SSF50978">
    <property type="entry name" value="WD40 repeat-like"/>
    <property type="match status" value="1"/>
</dbReference>
<protein>
    <submittedName>
        <fullName evidence="9">WD40 repeat-like protein</fullName>
    </submittedName>
</protein>
<dbReference type="PROSITE" id="PS00678">
    <property type="entry name" value="WD_REPEATS_1"/>
    <property type="match status" value="1"/>
</dbReference>
<keyword evidence="3 7" id="KW-0853">WD repeat</keyword>
<feature type="compositionally biased region" description="Basic and acidic residues" evidence="8">
    <location>
        <begin position="115"/>
        <end position="126"/>
    </location>
</feature>
<keyword evidence="4" id="KW-0677">Repeat</keyword>
<sequence length="602" mass="66119">MAKNSRKKQKTIPEEHDEKQPLGAQVVVDNDAEKDDEERRLESLLFGKAFAPRDSSTQKNEIKIDDEDEGGGNALQHLQDNDLFFVDDVLPNAGNEIPDFQLDDEPEGDAQGAGSDKDEDTRKEEEQPVDDAPEASSSKLSSFPIKSRKKAAWIDPDDSSIQVSLADNKRLRKLRDAPEENVVGGAQYEARLRREFERINPAPEWASTARKQTKSKKRRRSSVGSGEGLAEDSDDEEGETALLLSTGGIISSKKSQKLPKGIITIERLRDANHSAPTEGAVKAIQFHPSPRIPVLLTVSSDRRLRLFNVDGHTNPHIQTVHVPALPLTNATFHPHGTSILLTGPRPFYYTLDLQTGRTTRSPRGLWGTTFTSAHPSKQHAEESLQKCAFDPTGDVLAVAGRRGYVHLVDWRSGGAQVVGSVKMNAPVQALHWSPLSGELMTLGEDSEVYIWDVKQRRCVKRWKDAGGYGSAVLAGDSGGKYLSIGSKMGLVNVYGHDAMSTYSDSTPKELKTLGNLTTSISTLRFNHDSQLLAMASDDKKDQMRLVHLPSLTVYSNWPTSSTPLGHVTAVDFSKGSEYIAIGNNRGRVLLYQLSHFIGSGIV</sequence>
<feature type="compositionally biased region" description="Low complexity" evidence="8">
    <location>
        <begin position="136"/>
        <end position="145"/>
    </location>
</feature>
<dbReference type="InterPro" id="IPR015943">
    <property type="entry name" value="WD40/YVTN_repeat-like_dom_sf"/>
</dbReference>
<dbReference type="InterPro" id="IPR045161">
    <property type="entry name" value="Utp18"/>
</dbReference>
<dbReference type="GO" id="GO:0034388">
    <property type="term" value="C:Pwp2p-containing subcomplex of 90S preribosome"/>
    <property type="evidence" value="ECO:0007669"/>
    <property type="project" value="TreeGrafter"/>
</dbReference>
<feature type="compositionally biased region" description="Basic residues" evidence="8">
    <location>
        <begin position="211"/>
        <end position="221"/>
    </location>
</feature>
<evidence type="ECO:0000256" key="8">
    <source>
        <dbReference type="SAM" id="MobiDB-lite"/>
    </source>
</evidence>
<feature type="region of interest" description="Disordered" evidence="8">
    <location>
        <begin position="1"/>
        <end position="161"/>
    </location>
</feature>
<name>A0A0H2SKF4_9AGAM</name>
<feature type="repeat" description="WD" evidence="7">
    <location>
        <begin position="420"/>
        <end position="461"/>
    </location>
</feature>
<organism evidence="9 10">
    <name type="scientific">Schizopora paradoxa</name>
    <dbReference type="NCBI Taxonomy" id="27342"/>
    <lineage>
        <taxon>Eukaryota</taxon>
        <taxon>Fungi</taxon>
        <taxon>Dikarya</taxon>
        <taxon>Basidiomycota</taxon>
        <taxon>Agaricomycotina</taxon>
        <taxon>Agaricomycetes</taxon>
        <taxon>Hymenochaetales</taxon>
        <taxon>Schizoporaceae</taxon>
        <taxon>Schizopora</taxon>
    </lineage>
</organism>
<keyword evidence="2" id="KW-0698">rRNA processing</keyword>
<evidence type="ECO:0000256" key="5">
    <source>
        <dbReference type="ARBA" id="ARBA00023242"/>
    </source>
</evidence>
<evidence type="ECO:0000256" key="1">
    <source>
        <dbReference type="ARBA" id="ARBA00004604"/>
    </source>
</evidence>
<keyword evidence="10" id="KW-1185">Reference proteome</keyword>
<feature type="region of interest" description="Disordered" evidence="8">
    <location>
        <begin position="203"/>
        <end position="237"/>
    </location>
</feature>
<accession>A0A0H2SKF4</accession>
<dbReference type="PANTHER" id="PTHR18359">
    <property type="entry name" value="WD-REPEAT PROTEIN-RELATED"/>
    <property type="match status" value="1"/>
</dbReference>
<dbReference type="GO" id="GO:0006364">
    <property type="term" value="P:rRNA processing"/>
    <property type="evidence" value="ECO:0007669"/>
    <property type="project" value="UniProtKB-KW"/>
</dbReference>
<evidence type="ECO:0000256" key="7">
    <source>
        <dbReference type="PROSITE-ProRule" id="PRU00221"/>
    </source>
</evidence>
<dbReference type="Gene3D" id="2.130.10.10">
    <property type="entry name" value="YVTN repeat-like/Quinoprotein amine dehydrogenase"/>
    <property type="match status" value="1"/>
</dbReference>
<keyword evidence="5" id="KW-0539">Nucleus</keyword>
<comment type="similarity">
    <text evidence="6">Belongs to the WD repeat UTP18 family.</text>
</comment>
<dbReference type="Proteomes" id="UP000053477">
    <property type="component" value="Unassembled WGS sequence"/>
</dbReference>
<gene>
    <name evidence="9" type="ORF">SCHPADRAFT_867921</name>
</gene>
<dbReference type="FunCoup" id="A0A0H2SKF4">
    <property type="interactions" value="705"/>
</dbReference>
<dbReference type="EMBL" id="KQ085903">
    <property type="protein sequence ID" value="KLO17556.1"/>
    <property type="molecule type" value="Genomic_DNA"/>
</dbReference>
<proteinExistence type="inferred from homology"/>
<dbReference type="STRING" id="27342.A0A0H2SKF4"/>
<dbReference type="OrthoDB" id="1935146at2759"/>
<dbReference type="AlphaFoldDB" id="A0A0H2SKF4"/>
<evidence type="ECO:0000256" key="2">
    <source>
        <dbReference type="ARBA" id="ARBA00022552"/>
    </source>
</evidence>
<feature type="compositionally biased region" description="Basic residues" evidence="8">
    <location>
        <begin position="1"/>
        <end position="10"/>
    </location>
</feature>
<dbReference type="SMART" id="SM00320">
    <property type="entry name" value="WD40"/>
    <property type="match status" value="5"/>
</dbReference>
<comment type="subcellular location">
    <subcellularLocation>
        <location evidence="1">Nucleus</location>
        <location evidence="1">Nucleolus</location>
    </subcellularLocation>
</comment>